<comment type="caution">
    <text evidence="1">The sequence shown here is derived from an EMBL/GenBank/DDBJ whole genome shotgun (WGS) entry which is preliminary data.</text>
</comment>
<organism evidence="1">
    <name type="scientific">Tanacetum cinerariifolium</name>
    <name type="common">Dalmatian daisy</name>
    <name type="synonym">Chrysanthemum cinerariifolium</name>
    <dbReference type="NCBI Taxonomy" id="118510"/>
    <lineage>
        <taxon>Eukaryota</taxon>
        <taxon>Viridiplantae</taxon>
        <taxon>Streptophyta</taxon>
        <taxon>Embryophyta</taxon>
        <taxon>Tracheophyta</taxon>
        <taxon>Spermatophyta</taxon>
        <taxon>Magnoliopsida</taxon>
        <taxon>eudicotyledons</taxon>
        <taxon>Gunneridae</taxon>
        <taxon>Pentapetalae</taxon>
        <taxon>asterids</taxon>
        <taxon>campanulids</taxon>
        <taxon>Asterales</taxon>
        <taxon>Asteraceae</taxon>
        <taxon>Asteroideae</taxon>
        <taxon>Anthemideae</taxon>
        <taxon>Anthemidinae</taxon>
        <taxon>Tanacetum</taxon>
    </lineage>
</organism>
<accession>A0A699XLZ5</accession>
<proteinExistence type="predicted"/>
<protein>
    <submittedName>
        <fullName evidence="1">Uncharacterized protein</fullName>
    </submittedName>
</protein>
<dbReference type="EMBL" id="BKCJ011875425">
    <property type="protein sequence ID" value="GFD60253.1"/>
    <property type="molecule type" value="Genomic_DNA"/>
</dbReference>
<gene>
    <name evidence="1" type="ORF">Tci_932222</name>
</gene>
<evidence type="ECO:0000313" key="1">
    <source>
        <dbReference type="EMBL" id="GFD60253.1"/>
    </source>
</evidence>
<dbReference type="AlphaFoldDB" id="A0A699XLZ5"/>
<feature type="non-terminal residue" evidence="1">
    <location>
        <position position="1"/>
    </location>
</feature>
<reference evidence="1" key="1">
    <citation type="journal article" date="2019" name="Sci. Rep.">
        <title>Draft genome of Tanacetum cinerariifolium, the natural source of mosquito coil.</title>
        <authorList>
            <person name="Yamashiro T."/>
            <person name="Shiraishi A."/>
            <person name="Satake H."/>
            <person name="Nakayama K."/>
        </authorList>
    </citation>
    <scope>NUCLEOTIDE SEQUENCE</scope>
</reference>
<sequence length="80" mass="8350">RPRREPLRAAQPSVELVRGPVARHLEQRRRIAVAAAAMRDAPADHAMQRRPVAVPGAVADGVAGRTLPEQQCAGGGIGAG</sequence>
<feature type="non-terminal residue" evidence="1">
    <location>
        <position position="80"/>
    </location>
</feature>
<name>A0A699XLZ5_TANCI</name>